<protein>
    <submittedName>
        <fullName evidence="6">Metallo-dependent hydrolase</fullName>
    </submittedName>
</protein>
<dbReference type="InterPro" id="IPR032466">
    <property type="entry name" value="Metal_Hydrolase"/>
</dbReference>
<dbReference type="Gene3D" id="3.20.20.140">
    <property type="entry name" value="Metal-dependent hydrolases"/>
    <property type="match status" value="1"/>
</dbReference>
<evidence type="ECO:0000256" key="4">
    <source>
        <dbReference type="ARBA" id="ARBA00022833"/>
    </source>
</evidence>
<evidence type="ECO:0000313" key="6">
    <source>
        <dbReference type="EMBL" id="KZT23473.1"/>
    </source>
</evidence>
<evidence type="ECO:0000259" key="5">
    <source>
        <dbReference type="Pfam" id="PF01979"/>
    </source>
</evidence>
<dbReference type="GO" id="GO:0046098">
    <property type="term" value="P:guanine metabolic process"/>
    <property type="evidence" value="ECO:0007669"/>
    <property type="project" value="TreeGrafter"/>
</dbReference>
<dbReference type="GO" id="GO:0008892">
    <property type="term" value="F:guanine deaminase activity"/>
    <property type="evidence" value="ECO:0007669"/>
    <property type="project" value="TreeGrafter"/>
</dbReference>
<accession>A0A165R938</accession>
<dbReference type="InParanoid" id="A0A165R938"/>
<evidence type="ECO:0000256" key="3">
    <source>
        <dbReference type="ARBA" id="ARBA00022801"/>
    </source>
</evidence>
<keyword evidence="7" id="KW-1185">Reference proteome</keyword>
<dbReference type="Gene3D" id="2.30.40.10">
    <property type="entry name" value="Urease, subunit C, domain 1"/>
    <property type="match status" value="1"/>
</dbReference>
<dbReference type="InterPro" id="IPR006680">
    <property type="entry name" value="Amidohydro-rel"/>
</dbReference>
<dbReference type="InterPro" id="IPR051607">
    <property type="entry name" value="Metallo-dep_hydrolases"/>
</dbReference>
<organism evidence="6 7">
    <name type="scientific">Neolentinus lepideus HHB14362 ss-1</name>
    <dbReference type="NCBI Taxonomy" id="1314782"/>
    <lineage>
        <taxon>Eukaryota</taxon>
        <taxon>Fungi</taxon>
        <taxon>Dikarya</taxon>
        <taxon>Basidiomycota</taxon>
        <taxon>Agaricomycotina</taxon>
        <taxon>Agaricomycetes</taxon>
        <taxon>Gloeophyllales</taxon>
        <taxon>Gloeophyllaceae</taxon>
        <taxon>Neolentinus</taxon>
    </lineage>
</organism>
<dbReference type="GO" id="GO:0005829">
    <property type="term" value="C:cytosol"/>
    <property type="evidence" value="ECO:0007669"/>
    <property type="project" value="TreeGrafter"/>
</dbReference>
<dbReference type="InterPro" id="IPR011059">
    <property type="entry name" value="Metal-dep_hydrolase_composite"/>
</dbReference>
<evidence type="ECO:0000256" key="2">
    <source>
        <dbReference type="ARBA" id="ARBA00022723"/>
    </source>
</evidence>
<dbReference type="OrthoDB" id="194468at2759"/>
<dbReference type="SUPFAM" id="SSF51338">
    <property type="entry name" value="Composite domain of metallo-dependent hydrolases"/>
    <property type="match status" value="1"/>
</dbReference>
<dbReference type="Proteomes" id="UP000076761">
    <property type="component" value="Unassembled WGS sequence"/>
</dbReference>
<dbReference type="PANTHER" id="PTHR11271">
    <property type="entry name" value="GUANINE DEAMINASE"/>
    <property type="match status" value="1"/>
</dbReference>
<proteinExistence type="predicted"/>
<dbReference type="EMBL" id="KV425585">
    <property type="protein sequence ID" value="KZT23473.1"/>
    <property type="molecule type" value="Genomic_DNA"/>
</dbReference>
<dbReference type="Pfam" id="PF01979">
    <property type="entry name" value="Amidohydro_1"/>
    <property type="match status" value="1"/>
</dbReference>
<keyword evidence="3 6" id="KW-0378">Hydrolase</keyword>
<dbReference type="STRING" id="1314782.A0A165R938"/>
<evidence type="ECO:0000256" key="1">
    <source>
        <dbReference type="ARBA" id="ARBA00001947"/>
    </source>
</evidence>
<dbReference type="AlphaFoldDB" id="A0A165R938"/>
<name>A0A165R938_9AGAM</name>
<gene>
    <name evidence="6" type="ORF">NEOLEDRAFT_1157341</name>
</gene>
<keyword evidence="2" id="KW-0479">Metal-binding</keyword>
<keyword evidence="4" id="KW-0862">Zinc</keyword>
<feature type="domain" description="Amidohydrolase-related" evidence="5">
    <location>
        <begin position="66"/>
        <end position="329"/>
    </location>
</feature>
<evidence type="ECO:0000313" key="7">
    <source>
        <dbReference type="Proteomes" id="UP000076761"/>
    </source>
</evidence>
<dbReference type="GO" id="GO:0008270">
    <property type="term" value="F:zinc ion binding"/>
    <property type="evidence" value="ECO:0007669"/>
    <property type="project" value="TreeGrafter"/>
</dbReference>
<dbReference type="SUPFAM" id="SSF51556">
    <property type="entry name" value="Metallo-dependent hydrolases"/>
    <property type="match status" value="1"/>
</dbReference>
<sequence length="451" mass="49560">MSLASTFVHCPSVRDVAFLEDHLLAVNQEGFITHIGPFHSEESAQILRSKGDAEELIIIPRTGLHLPLMQWLDEYAYKAEEKLDADLGLAKEVYSKLAQRLIDCGTGAVLLFGTIKEETNLVLAEVMQAAGIRAFVGKLSMDISSRPTYREASTQSALTSARSFVHRCRSLTSHLPAYEQLVQPVVTPRFVPTCTNELLAGLGQLAQEENVMIQSHIAEAYDQVEWVKRERGVEDTKIFATSNLLTPRTVLAHCTFIGPLKLQLLASTGMSVAHCPLSNAYFSEKPFELASAIMSHMKVGLGSDIAGGYTVDIMHAMRQAVVTSKMKAGFAKTRWIDAHELAERGTPWPDDVDKSEPTTRTVDWTQTLYLSTRGGAEALGLQGGVFTVGAPFDAQQIKVFDPANGYGVGAIDFFGEVEDGDKKIDLGVLEKWWCIGDTRNRTAVWVQGKQL</sequence>
<comment type="cofactor">
    <cofactor evidence="1">
        <name>Zn(2+)</name>
        <dbReference type="ChEBI" id="CHEBI:29105"/>
    </cofactor>
</comment>
<dbReference type="PANTHER" id="PTHR11271:SF6">
    <property type="entry name" value="GUANINE DEAMINASE"/>
    <property type="match status" value="1"/>
</dbReference>
<reference evidence="6 7" key="1">
    <citation type="journal article" date="2016" name="Mol. Biol. Evol.">
        <title>Comparative Genomics of Early-Diverging Mushroom-Forming Fungi Provides Insights into the Origins of Lignocellulose Decay Capabilities.</title>
        <authorList>
            <person name="Nagy L.G."/>
            <person name="Riley R."/>
            <person name="Tritt A."/>
            <person name="Adam C."/>
            <person name="Daum C."/>
            <person name="Floudas D."/>
            <person name="Sun H."/>
            <person name="Yadav J.S."/>
            <person name="Pangilinan J."/>
            <person name="Larsson K.H."/>
            <person name="Matsuura K."/>
            <person name="Barry K."/>
            <person name="Labutti K."/>
            <person name="Kuo R."/>
            <person name="Ohm R.A."/>
            <person name="Bhattacharya S.S."/>
            <person name="Shirouzu T."/>
            <person name="Yoshinaga Y."/>
            <person name="Martin F.M."/>
            <person name="Grigoriev I.V."/>
            <person name="Hibbett D.S."/>
        </authorList>
    </citation>
    <scope>NUCLEOTIDE SEQUENCE [LARGE SCALE GENOMIC DNA]</scope>
    <source>
        <strain evidence="6 7">HHB14362 ss-1</strain>
    </source>
</reference>